<name>A0AC35EU86_9BILA</name>
<proteinExistence type="predicted"/>
<evidence type="ECO:0000313" key="2">
    <source>
        <dbReference type="WBParaSite" id="PS1159_v2.g10816.t1"/>
    </source>
</evidence>
<protein>
    <submittedName>
        <fullName evidence="2">Bicarbonate transporter-like transmembrane domain-containing protein</fullName>
    </submittedName>
</protein>
<organism evidence="1 2">
    <name type="scientific">Panagrolaimus sp. PS1159</name>
    <dbReference type="NCBI Taxonomy" id="55785"/>
    <lineage>
        <taxon>Eukaryota</taxon>
        <taxon>Metazoa</taxon>
        <taxon>Ecdysozoa</taxon>
        <taxon>Nematoda</taxon>
        <taxon>Chromadorea</taxon>
        <taxon>Rhabditida</taxon>
        <taxon>Tylenchina</taxon>
        <taxon>Panagrolaimomorpha</taxon>
        <taxon>Panagrolaimoidea</taxon>
        <taxon>Panagrolaimidae</taxon>
        <taxon>Panagrolaimus</taxon>
    </lineage>
</organism>
<reference evidence="2" key="1">
    <citation type="submission" date="2022-11" db="UniProtKB">
        <authorList>
            <consortium name="WormBaseParasite"/>
        </authorList>
    </citation>
    <scope>IDENTIFICATION</scope>
</reference>
<evidence type="ECO:0000313" key="1">
    <source>
        <dbReference type="Proteomes" id="UP000887580"/>
    </source>
</evidence>
<sequence length="773" mass="87619">MTGKSSRTTSPARSVVDVEHGISSHSIADVEQGIPKTSDSGPANNEQVFLLNSIQQAIPPKDFFVEIRGILDVEHLLDNAIVILDATETEIDVIIRRVVDEINPKRDTILYSDVEPKIFSYSDFSDLRVPSIRHKLQGVFVKPDNVVVDQSWLTIYCSIDGLFHRHIGFVRMNLPTNFGAGLGDVQFILLVIAPMVEKGTKTAFETSRTFSTLLCDPALRQRLLDVHDSANFIQEINITVDRMAFQLPTQLEKKIEKVVHKKERWWPCKGIINDFKRRWKCYGSDYTDGFADARAIQKTISSAVFLYFAILPTAIALGMLNDSNTHGLITVKKEILAQWIGGLFFGIFGGQLFLIMLSTAPISIYIEVIHQICENGGYDFFKMFTTTGLWCSAFLIIFSVFQFSAIMKYAKRSLEELFGLFISIALIYKAIQAIITTFQKYDPTCSTHDPLACDRSVGLLFIILLCGTLWISLTLYNFRTTPFLTKTKREILADYALPIGVIFMSFVGSFLFKDVPKETFTYDSNSNPINIVKFWEQSWEAHFICLALGIPLAVLFFMDQLIVTNTVDNTQNNLKKGPAGNWDLLIVAFMNIILSLLGLPWMHGALPQAFLHLKAQADVEDRLVDGTLQQIVVKNRESRLATLIAHALMIPTYFFLLPFLQYIPTSVFHGLFLYLALTSMIGNELCERALLLFTEQRSYPPLHYIRRVPQKTVHAFTIIEIIQLAILCFVGFSPWPILEMAFPIITFLFIPFRSLLLPLIFNERHLEALDSVH</sequence>
<accession>A0AC35EU86</accession>
<dbReference type="WBParaSite" id="PS1159_v2.g10816.t1">
    <property type="protein sequence ID" value="PS1159_v2.g10816.t1"/>
    <property type="gene ID" value="PS1159_v2.g10816"/>
</dbReference>
<dbReference type="Proteomes" id="UP000887580">
    <property type="component" value="Unplaced"/>
</dbReference>